<evidence type="ECO:0008006" key="3">
    <source>
        <dbReference type="Google" id="ProtNLM"/>
    </source>
</evidence>
<dbReference type="EMBL" id="JAGGKI010000003">
    <property type="protein sequence ID" value="MBP1892482.1"/>
    <property type="molecule type" value="Genomic_DNA"/>
</dbReference>
<evidence type="ECO:0000313" key="2">
    <source>
        <dbReference type="Proteomes" id="UP000706926"/>
    </source>
</evidence>
<name>A0ABS4F8B5_9BACL</name>
<reference evidence="1 2" key="1">
    <citation type="submission" date="2021-03" db="EMBL/GenBank/DDBJ databases">
        <title>Genomic Encyclopedia of Type Strains, Phase IV (KMG-IV): sequencing the most valuable type-strain genomes for metagenomic binning, comparative biology and taxonomic classification.</title>
        <authorList>
            <person name="Goeker M."/>
        </authorList>
    </citation>
    <scope>NUCLEOTIDE SEQUENCE [LARGE SCALE GENOMIC DNA]</scope>
    <source>
        <strain evidence="1 2">DSM 15596</strain>
    </source>
</reference>
<protein>
    <recommendedName>
        <fullName evidence="3">DUF2197 domain-containing protein</fullName>
    </recommendedName>
</protein>
<gene>
    <name evidence="1" type="ORF">J2Z18_001558</name>
</gene>
<organism evidence="1 2">
    <name type="scientific">Paenibacillus lactis</name>
    <dbReference type="NCBI Taxonomy" id="228574"/>
    <lineage>
        <taxon>Bacteria</taxon>
        <taxon>Bacillati</taxon>
        <taxon>Bacillota</taxon>
        <taxon>Bacilli</taxon>
        <taxon>Bacillales</taxon>
        <taxon>Paenibacillaceae</taxon>
        <taxon>Paenibacillus</taxon>
    </lineage>
</organism>
<sequence>MSEGLMYCVSCCRILPVMESYTLYRTGFYKHNVPAGMCKECQAGLSEDRK</sequence>
<comment type="caution">
    <text evidence="1">The sequence shown here is derived from an EMBL/GenBank/DDBJ whole genome shotgun (WGS) entry which is preliminary data.</text>
</comment>
<evidence type="ECO:0000313" key="1">
    <source>
        <dbReference type="EMBL" id="MBP1892482.1"/>
    </source>
</evidence>
<accession>A0ABS4F8B5</accession>
<proteinExistence type="predicted"/>
<dbReference type="Proteomes" id="UP000706926">
    <property type="component" value="Unassembled WGS sequence"/>
</dbReference>
<keyword evidence="2" id="KW-1185">Reference proteome</keyword>